<accession>A0A1C0Z2Z5</accession>
<name>A0A1C0Z2Z5_9BACL</name>
<dbReference type="EMBL" id="MATO01000005">
    <property type="protein sequence ID" value="OCS93766.1"/>
    <property type="molecule type" value="Genomic_DNA"/>
</dbReference>
<keyword evidence="1" id="KW-0812">Transmembrane</keyword>
<keyword evidence="3" id="KW-1185">Reference proteome</keyword>
<gene>
    <name evidence="2" type="ORF">A6K76_04510</name>
</gene>
<proteinExistence type="predicted"/>
<dbReference type="Proteomes" id="UP000093482">
    <property type="component" value="Unassembled WGS sequence"/>
</dbReference>
<keyword evidence="1" id="KW-0472">Membrane</keyword>
<evidence type="ECO:0000313" key="2">
    <source>
        <dbReference type="EMBL" id="OCS93766.1"/>
    </source>
</evidence>
<comment type="caution">
    <text evidence="2">The sequence shown here is derived from an EMBL/GenBank/DDBJ whole genome shotgun (WGS) entry which is preliminary data.</text>
</comment>
<protein>
    <submittedName>
        <fullName evidence="2">Uncharacterized protein</fullName>
    </submittedName>
</protein>
<organism evidence="2 3">
    <name type="scientific">Caryophanon latum</name>
    <dbReference type="NCBI Taxonomy" id="33977"/>
    <lineage>
        <taxon>Bacteria</taxon>
        <taxon>Bacillati</taxon>
        <taxon>Bacillota</taxon>
        <taxon>Bacilli</taxon>
        <taxon>Bacillales</taxon>
        <taxon>Caryophanaceae</taxon>
        <taxon>Caryophanon</taxon>
    </lineage>
</organism>
<dbReference type="AlphaFoldDB" id="A0A1C0Z2Z5"/>
<evidence type="ECO:0000256" key="1">
    <source>
        <dbReference type="SAM" id="Phobius"/>
    </source>
</evidence>
<keyword evidence="1" id="KW-1133">Transmembrane helix</keyword>
<feature type="transmembrane region" description="Helical" evidence="1">
    <location>
        <begin position="20"/>
        <end position="41"/>
    </location>
</feature>
<sequence length="88" mass="9790">MFLKLNRLFQLQNGDQSDFVMASVCAETFVGIAGLLISYFYTAELLVFSSKTEMNAAFLWHGAGGETPWGIARASRPRKHPHRRGAEA</sequence>
<evidence type="ECO:0000313" key="3">
    <source>
        <dbReference type="Proteomes" id="UP000093482"/>
    </source>
</evidence>
<reference evidence="2 3" key="1">
    <citation type="submission" date="2016-07" db="EMBL/GenBank/DDBJ databases">
        <title>Caryophanon latum genome sequencing.</title>
        <authorList>
            <person name="Verma A."/>
            <person name="Pal Y."/>
            <person name="Krishnamurthi S."/>
        </authorList>
    </citation>
    <scope>NUCLEOTIDE SEQUENCE [LARGE SCALE GENOMIC DNA]</scope>
    <source>
        <strain evidence="2 3">DSM 14151</strain>
    </source>
</reference>